<dbReference type="EMBL" id="FUYZ01000008">
    <property type="protein sequence ID" value="SKC00469.1"/>
    <property type="molecule type" value="Genomic_DNA"/>
</dbReference>
<dbReference type="InterPro" id="IPR050563">
    <property type="entry name" value="4-hydroxybenzoyl-CoA_TE"/>
</dbReference>
<dbReference type="PANTHER" id="PTHR31793:SF24">
    <property type="entry name" value="LONG-CHAIN ACYL-COA THIOESTERASE FADM"/>
    <property type="match status" value="1"/>
</dbReference>
<dbReference type="SUPFAM" id="SSF54637">
    <property type="entry name" value="Thioesterase/thiol ester dehydrase-isomerase"/>
    <property type="match status" value="1"/>
</dbReference>
<gene>
    <name evidence="1" type="ORF">SAMN05660477_02367</name>
</gene>
<evidence type="ECO:0000313" key="2">
    <source>
        <dbReference type="Proteomes" id="UP000191112"/>
    </source>
</evidence>
<organism evidence="1 2">
    <name type="scientific">Soonwooa buanensis</name>
    <dbReference type="NCBI Taxonomy" id="619805"/>
    <lineage>
        <taxon>Bacteria</taxon>
        <taxon>Pseudomonadati</taxon>
        <taxon>Bacteroidota</taxon>
        <taxon>Flavobacteriia</taxon>
        <taxon>Flavobacteriales</taxon>
        <taxon>Weeksellaceae</taxon>
        <taxon>Chryseobacterium group</taxon>
        <taxon>Soonwooa</taxon>
    </lineage>
</organism>
<keyword evidence="1" id="KW-0378">Hydrolase</keyword>
<protein>
    <submittedName>
        <fullName evidence="1">Acyl-CoA thioester hydrolase</fullName>
    </submittedName>
</protein>
<dbReference type="InterPro" id="IPR029069">
    <property type="entry name" value="HotDog_dom_sf"/>
</dbReference>
<dbReference type="Pfam" id="PF13279">
    <property type="entry name" value="4HBT_2"/>
    <property type="match status" value="1"/>
</dbReference>
<reference evidence="1 2" key="1">
    <citation type="submission" date="2017-02" db="EMBL/GenBank/DDBJ databases">
        <authorList>
            <person name="Peterson S.W."/>
        </authorList>
    </citation>
    <scope>NUCLEOTIDE SEQUENCE [LARGE SCALE GENOMIC DNA]</scope>
    <source>
        <strain evidence="1 2">DSM 22323</strain>
    </source>
</reference>
<name>A0A1T5FWB0_9FLAO</name>
<dbReference type="STRING" id="619805.SAMN05660477_02367"/>
<dbReference type="GO" id="GO:0047617">
    <property type="term" value="F:fatty acyl-CoA hydrolase activity"/>
    <property type="evidence" value="ECO:0007669"/>
    <property type="project" value="TreeGrafter"/>
</dbReference>
<proteinExistence type="predicted"/>
<sequence length="213" mass="24203">MEAASFFRSEVAERSGANRAEGKDIANSPTRAAAKSFGEGIAQNNKQNMEKYFYKFDVRWSDIDANRHLANSSYMAYCAQARMAFMNKEKMGLAQLNRWGIGPVILHERFSFFKEIYADQVVYVSVEIAGNSEDASIYQFVHNFYLPDGTHCAIAEATGVWIDMMLRKTTTPPDDIILALDKYKTPDTKIMTREDIKNLPFRPANIDPEIFSI</sequence>
<dbReference type="PANTHER" id="PTHR31793">
    <property type="entry name" value="4-HYDROXYBENZOYL-COA THIOESTERASE FAMILY MEMBER"/>
    <property type="match status" value="1"/>
</dbReference>
<dbReference type="Gene3D" id="3.10.129.10">
    <property type="entry name" value="Hotdog Thioesterase"/>
    <property type="match status" value="1"/>
</dbReference>
<dbReference type="OrthoDB" id="760345at2"/>
<accession>A0A1T5FWB0</accession>
<dbReference type="CDD" id="cd00586">
    <property type="entry name" value="4HBT"/>
    <property type="match status" value="1"/>
</dbReference>
<keyword evidence="2" id="KW-1185">Reference proteome</keyword>
<dbReference type="AlphaFoldDB" id="A0A1T5FWB0"/>
<dbReference type="Proteomes" id="UP000191112">
    <property type="component" value="Unassembled WGS sequence"/>
</dbReference>
<evidence type="ECO:0000313" key="1">
    <source>
        <dbReference type="EMBL" id="SKC00469.1"/>
    </source>
</evidence>